<dbReference type="AlphaFoldDB" id="A0AAD1XJ77"/>
<organism evidence="1 2">
    <name type="scientific">Euplotes crassus</name>
    <dbReference type="NCBI Taxonomy" id="5936"/>
    <lineage>
        <taxon>Eukaryota</taxon>
        <taxon>Sar</taxon>
        <taxon>Alveolata</taxon>
        <taxon>Ciliophora</taxon>
        <taxon>Intramacronucleata</taxon>
        <taxon>Spirotrichea</taxon>
        <taxon>Hypotrichia</taxon>
        <taxon>Euplotida</taxon>
        <taxon>Euplotidae</taxon>
        <taxon>Moneuplotes</taxon>
    </lineage>
</organism>
<proteinExistence type="predicted"/>
<dbReference type="EMBL" id="CAMPGE010015083">
    <property type="protein sequence ID" value="CAI2373726.1"/>
    <property type="molecule type" value="Genomic_DNA"/>
</dbReference>
<sequence length="294" mass="33862">MESTSLHCQETRELQKKENAVVGREEMKKQGKNGWRDNSKIIYPDFMMENLRKNETRLNNSLKEMGKRLKSSAYERIHNVANFFENSDRIPLLGGDKLHLNFIKNINKLKIPDSADYHIAKMTYDESWIKKIMEKEFTSKVDSVLLSNRGVNPIRLFEIPKEIDQIFPGVLNAVIMDRFQISYRNFVRIFSLCRDKSELKFFDCIIYLKVVPDLTKALPTCNIKELEFSGCGAPRLGNWANNPQQLDNLINGLSQCKCLLKSLTKLVIQVSFLGSQFVAEIVKKYGLGDVELSV</sequence>
<dbReference type="Proteomes" id="UP001295684">
    <property type="component" value="Unassembled WGS sequence"/>
</dbReference>
<keyword evidence="2" id="KW-1185">Reference proteome</keyword>
<evidence type="ECO:0000313" key="1">
    <source>
        <dbReference type="EMBL" id="CAI2373726.1"/>
    </source>
</evidence>
<comment type="caution">
    <text evidence="1">The sequence shown here is derived from an EMBL/GenBank/DDBJ whole genome shotgun (WGS) entry which is preliminary data.</text>
</comment>
<accession>A0AAD1XJ77</accession>
<name>A0AAD1XJ77_EUPCR</name>
<protein>
    <submittedName>
        <fullName evidence="1">Uncharacterized protein</fullName>
    </submittedName>
</protein>
<gene>
    <name evidence="1" type="ORF">ECRASSUSDP1_LOCUS15072</name>
</gene>
<reference evidence="1" key="1">
    <citation type="submission" date="2023-07" db="EMBL/GenBank/DDBJ databases">
        <authorList>
            <consortium name="AG Swart"/>
            <person name="Singh M."/>
            <person name="Singh A."/>
            <person name="Seah K."/>
            <person name="Emmerich C."/>
        </authorList>
    </citation>
    <scope>NUCLEOTIDE SEQUENCE</scope>
    <source>
        <strain evidence="1">DP1</strain>
    </source>
</reference>
<evidence type="ECO:0000313" key="2">
    <source>
        <dbReference type="Proteomes" id="UP001295684"/>
    </source>
</evidence>